<feature type="signal peptide" evidence="1">
    <location>
        <begin position="1"/>
        <end position="25"/>
    </location>
</feature>
<dbReference type="AlphaFoldDB" id="A0A841GWB6"/>
<reference evidence="2 3" key="1">
    <citation type="submission" date="2020-08" db="EMBL/GenBank/DDBJ databases">
        <title>Genomic Encyclopedia of Type Strains, Phase IV (KMG-IV): sequencing the most valuable type-strain genomes for metagenomic binning, comparative biology and taxonomic classification.</title>
        <authorList>
            <person name="Goeker M."/>
        </authorList>
    </citation>
    <scope>NUCLEOTIDE SEQUENCE [LARGE SCALE GENOMIC DNA]</scope>
    <source>
        <strain evidence="2 3">DSM 29007</strain>
    </source>
</reference>
<feature type="chain" id="PRO_5032720446" evidence="1">
    <location>
        <begin position="26"/>
        <end position="191"/>
    </location>
</feature>
<proteinExistence type="predicted"/>
<evidence type="ECO:0000256" key="1">
    <source>
        <dbReference type="SAM" id="SignalP"/>
    </source>
</evidence>
<protein>
    <submittedName>
        <fullName evidence="2">Uncharacterized protein</fullName>
    </submittedName>
</protein>
<evidence type="ECO:0000313" key="3">
    <source>
        <dbReference type="Proteomes" id="UP000582837"/>
    </source>
</evidence>
<dbReference type="Proteomes" id="UP000582837">
    <property type="component" value="Unassembled WGS sequence"/>
</dbReference>
<organism evidence="2 3">
    <name type="scientific">Longimicrobium terrae</name>
    <dbReference type="NCBI Taxonomy" id="1639882"/>
    <lineage>
        <taxon>Bacteria</taxon>
        <taxon>Pseudomonadati</taxon>
        <taxon>Gemmatimonadota</taxon>
        <taxon>Longimicrobiia</taxon>
        <taxon>Longimicrobiales</taxon>
        <taxon>Longimicrobiaceae</taxon>
        <taxon>Longimicrobium</taxon>
    </lineage>
</organism>
<dbReference type="EMBL" id="JACHIA010000004">
    <property type="protein sequence ID" value="MBB6070308.1"/>
    <property type="molecule type" value="Genomic_DNA"/>
</dbReference>
<name>A0A841GWB6_9BACT</name>
<keyword evidence="3" id="KW-1185">Reference proteome</keyword>
<gene>
    <name evidence="2" type="ORF">HNQ61_001927</name>
</gene>
<accession>A0A841GWB6</accession>
<comment type="caution">
    <text evidence="2">The sequence shown here is derived from an EMBL/GenBank/DDBJ whole genome shotgun (WGS) entry which is preliminary data.</text>
</comment>
<keyword evidence="1" id="KW-0732">Signal</keyword>
<evidence type="ECO:0000313" key="2">
    <source>
        <dbReference type="EMBL" id="MBB6070308.1"/>
    </source>
</evidence>
<dbReference type="RefSeq" id="WP_170035701.1">
    <property type="nucleotide sequence ID" value="NZ_JABDTL010000001.1"/>
</dbReference>
<sequence length="191" mass="21067">MYKRFHLIVMAFVPVLASLASPAVGQNVQDSHEIPGCGAALCEEVTVLVTALDTVFRHENSCGATPPFVLRTLHLAPYTVFPGSRASSAGERLGLPLSPPVMHIEHLGPDFLHRYWSDIRVVDSASVVNGAVPESACLFVFSPVTWLGRDSVRVIVAQSREQPSSITQWFVFLDRRRQGWRVVKLEAGFRS</sequence>